<dbReference type="Gene3D" id="3.60.21.10">
    <property type="match status" value="1"/>
</dbReference>
<name>A0A0B7AV20_9EUPU</name>
<keyword evidence="4" id="KW-0732">Signal</keyword>
<evidence type="ECO:0000256" key="4">
    <source>
        <dbReference type="SAM" id="SignalP"/>
    </source>
</evidence>
<comment type="similarity">
    <text evidence="1">Belongs to the acid sphingomyelinase family.</text>
</comment>
<feature type="signal peptide" evidence="4">
    <location>
        <begin position="1"/>
        <end position="22"/>
    </location>
</feature>
<evidence type="ECO:0000259" key="5">
    <source>
        <dbReference type="Pfam" id="PF00149"/>
    </source>
</evidence>
<feature type="chain" id="PRO_5002111609" description="Calcineurin-like phosphoesterase domain-containing protein" evidence="4">
    <location>
        <begin position="23"/>
        <end position="360"/>
    </location>
</feature>
<dbReference type="PANTHER" id="PTHR10340">
    <property type="entry name" value="SPHINGOMYELIN PHOSPHODIESTERASE"/>
    <property type="match status" value="1"/>
</dbReference>
<dbReference type="EMBL" id="HACG01038024">
    <property type="protein sequence ID" value="CEK84889.1"/>
    <property type="molecule type" value="Transcribed_RNA"/>
</dbReference>
<dbReference type="InterPro" id="IPR029052">
    <property type="entry name" value="Metallo-depent_PP-like"/>
</dbReference>
<sequence length="360" mass="41061">MEQQKITTLFTFLFLCAPLAAGDIGLFWHVTDFHYDQTYWTSQLSCNENVSKPGQYGDYWCDSPWLLVQDTIVNMANFQQKVDFILWTGDSVAHIKDANMTLAINLQILENITTALNSSFPQVPVYASLGNHDFYPSNQADYKESQIYLSVAELWKDWISNQTQIESFKEGGYYMARITPKIRLLSLNTNLYYTSNKLTSTVDDPAGQMAWMTSQFEEAKLQGEKVIVTGHVPPGLITPGLTDWFYPKHKSQFMSILLNYSDVIATTHFGHDHSDGFKILQNDNGTRAVTQFTAPSVTPWRYRIKTKTGDPHNPGIRLVSYDKDTGLHINYDQYYIISPRAITKEMLHGPSYTHSKTTTK</sequence>
<organism evidence="6">
    <name type="scientific">Arion vulgaris</name>
    <dbReference type="NCBI Taxonomy" id="1028688"/>
    <lineage>
        <taxon>Eukaryota</taxon>
        <taxon>Metazoa</taxon>
        <taxon>Spiralia</taxon>
        <taxon>Lophotrochozoa</taxon>
        <taxon>Mollusca</taxon>
        <taxon>Gastropoda</taxon>
        <taxon>Heterobranchia</taxon>
        <taxon>Euthyneura</taxon>
        <taxon>Panpulmonata</taxon>
        <taxon>Eupulmonata</taxon>
        <taxon>Stylommatophora</taxon>
        <taxon>Helicina</taxon>
        <taxon>Arionoidea</taxon>
        <taxon>Arionidae</taxon>
        <taxon>Arion</taxon>
    </lineage>
</organism>
<gene>
    <name evidence="6" type="primary">ORF145065</name>
</gene>
<evidence type="ECO:0000313" key="6">
    <source>
        <dbReference type="EMBL" id="CEK84889.1"/>
    </source>
</evidence>
<accession>A0A0B7AV20</accession>
<keyword evidence="2" id="KW-0378">Hydrolase</keyword>
<evidence type="ECO:0000256" key="2">
    <source>
        <dbReference type="ARBA" id="ARBA00022801"/>
    </source>
</evidence>
<reference evidence="6" key="1">
    <citation type="submission" date="2014-12" db="EMBL/GenBank/DDBJ databases">
        <title>Insight into the proteome of Arion vulgaris.</title>
        <authorList>
            <person name="Aradska J."/>
            <person name="Bulat T."/>
            <person name="Smidak R."/>
            <person name="Sarate P."/>
            <person name="Gangsoo J."/>
            <person name="Sialana F."/>
            <person name="Bilban M."/>
            <person name="Lubec G."/>
        </authorList>
    </citation>
    <scope>NUCLEOTIDE SEQUENCE</scope>
    <source>
        <tissue evidence="6">Skin</tissue>
    </source>
</reference>
<dbReference type="Pfam" id="PF00149">
    <property type="entry name" value="Metallophos"/>
    <property type="match status" value="1"/>
</dbReference>
<dbReference type="PANTHER" id="PTHR10340:SF57">
    <property type="entry name" value="METALLOPHOS DOMAIN-CONTAINING PROTEIN"/>
    <property type="match status" value="1"/>
</dbReference>
<proteinExistence type="inferred from homology"/>
<dbReference type="InterPro" id="IPR004843">
    <property type="entry name" value="Calcineurin-like_PHP"/>
</dbReference>
<dbReference type="SUPFAM" id="SSF56300">
    <property type="entry name" value="Metallo-dependent phosphatases"/>
    <property type="match status" value="1"/>
</dbReference>
<dbReference type="AlphaFoldDB" id="A0A0B7AV20"/>
<protein>
    <recommendedName>
        <fullName evidence="5">Calcineurin-like phosphoesterase domain-containing protein</fullName>
    </recommendedName>
</protein>
<evidence type="ECO:0000256" key="3">
    <source>
        <dbReference type="ARBA" id="ARBA00023180"/>
    </source>
</evidence>
<dbReference type="CDD" id="cd00842">
    <property type="entry name" value="MPP_ASMase"/>
    <property type="match status" value="1"/>
</dbReference>
<dbReference type="InterPro" id="IPR041805">
    <property type="entry name" value="ASMase/PPN1_MPP"/>
</dbReference>
<keyword evidence="3" id="KW-0325">Glycoprotein</keyword>
<feature type="domain" description="Calcineurin-like phosphoesterase" evidence="5">
    <location>
        <begin position="27"/>
        <end position="274"/>
    </location>
</feature>
<dbReference type="GO" id="GO:0005615">
    <property type="term" value="C:extracellular space"/>
    <property type="evidence" value="ECO:0007669"/>
    <property type="project" value="TreeGrafter"/>
</dbReference>
<dbReference type="GO" id="GO:0008081">
    <property type="term" value="F:phosphoric diester hydrolase activity"/>
    <property type="evidence" value="ECO:0007669"/>
    <property type="project" value="TreeGrafter"/>
</dbReference>
<evidence type="ECO:0000256" key="1">
    <source>
        <dbReference type="ARBA" id="ARBA00008234"/>
    </source>
</evidence>